<comment type="subcellular location">
    <subcellularLocation>
        <location evidence="2">Membrane</location>
        <topology evidence="2">Multi-pass membrane protein</topology>
    </subcellularLocation>
</comment>
<evidence type="ECO:0000259" key="15">
    <source>
        <dbReference type="PROSITE" id="PS50110"/>
    </source>
</evidence>
<dbReference type="PRINTS" id="PR00344">
    <property type="entry name" value="BCTRLSENSOR"/>
</dbReference>
<feature type="transmembrane region" description="Helical" evidence="13">
    <location>
        <begin position="404"/>
        <end position="424"/>
    </location>
</feature>
<feature type="transmembrane region" description="Helical" evidence="13">
    <location>
        <begin position="490"/>
        <end position="509"/>
    </location>
</feature>
<dbReference type="RefSeq" id="WP_335915627.1">
    <property type="nucleotide sequence ID" value="NZ_JBAMYB010000002.1"/>
</dbReference>
<evidence type="ECO:0000256" key="4">
    <source>
        <dbReference type="ARBA" id="ARBA00012438"/>
    </source>
</evidence>
<dbReference type="Gene3D" id="3.40.50.2300">
    <property type="match status" value="1"/>
</dbReference>
<evidence type="ECO:0000313" key="17">
    <source>
        <dbReference type="Proteomes" id="UP001531129"/>
    </source>
</evidence>
<feature type="modified residue" description="4-aspartylphosphate" evidence="11">
    <location>
        <position position="1112"/>
    </location>
</feature>
<evidence type="ECO:0000259" key="14">
    <source>
        <dbReference type="PROSITE" id="PS50109"/>
    </source>
</evidence>
<dbReference type="EC" id="2.7.13.3" evidence="4"/>
<evidence type="ECO:0000256" key="7">
    <source>
        <dbReference type="ARBA" id="ARBA00022692"/>
    </source>
</evidence>
<accession>A0ABU8CSZ9</accession>
<dbReference type="Pfam" id="PF12860">
    <property type="entry name" value="PAS_7"/>
    <property type="match status" value="1"/>
</dbReference>
<dbReference type="InterPro" id="IPR035965">
    <property type="entry name" value="PAS-like_dom_sf"/>
</dbReference>
<dbReference type="Gene3D" id="1.10.287.130">
    <property type="match status" value="1"/>
</dbReference>
<keyword evidence="7 13" id="KW-0812">Transmembrane</keyword>
<evidence type="ECO:0000256" key="3">
    <source>
        <dbReference type="ARBA" id="ARBA00006434"/>
    </source>
</evidence>
<dbReference type="Gene3D" id="3.30.450.20">
    <property type="entry name" value="PAS domain"/>
    <property type="match status" value="1"/>
</dbReference>
<dbReference type="Proteomes" id="UP001531129">
    <property type="component" value="Unassembled WGS sequence"/>
</dbReference>
<dbReference type="InterPro" id="IPR003594">
    <property type="entry name" value="HATPase_dom"/>
</dbReference>
<feature type="transmembrane region" description="Helical" evidence="13">
    <location>
        <begin position="265"/>
        <end position="283"/>
    </location>
</feature>
<evidence type="ECO:0000256" key="9">
    <source>
        <dbReference type="ARBA" id="ARBA00022989"/>
    </source>
</evidence>
<reference evidence="16 17" key="1">
    <citation type="submission" date="2024-01" db="EMBL/GenBank/DDBJ databases">
        <title>Draft genome sequences of three bacterial strains isolated from Acacia saligna represent a potential new species within the genus Rhizobium.</title>
        <authorList>
            <person name="Tambong J.T."/>
            <person name="Mnasri B."/>
        </authorList>
    </citation>
    <scope>NUCLEOTIDE SEQUENCE [LARGE SCALE GENOMIC DNA]</scope>
    <source>
        <strain evidence="16 17">1AS12I</strain>
    </source>
</reference>
<evidence type="ECO:0000256" key="5">
    <source>
        <dbReference type="ARBA" id="ARBA00022553"/>
    </source>
</evidence>
<evidence type="ECO:0000256" key="11">
    <source>
        <dbReference type="PROSITE-ProRule" id="PRU00169"/>
    </source>
</evidence>
<dbReference type="SMART" id="SM00388">
    <property type="entry name" value="HisKA"/>
    <property type="match status" value="1"/>
</dbReference>
<dbReference type="PROSITE" id="PS50110">
    <property type="entry name" value="RESPONSE_REGULATORY"/>
    <property type="match status" value="1"/>
</dbReference>
<dbReference type="SUPFAM" id="SSF55785">
    <property type="entry name" value="PYP-like sensor domain (PAS domain)"/>
    <property type="match status" value="1"/>
</dbReference>
<dbReference type="InterPro" id="IPR005467">
    <property type="entry name" value="His_kinase_dom"/>
</dbReference>
<name>A0ABU8CSZ9_9HYPH</name>
<comment type="caution">
    <text evidence="16">The sequence shown here is derived from an EMBL/GenBank/DDBJ whole genome shotgun (WGS) entry which is preliminary data.</text>
</comment>
<organism evidence="16 17">
    <name type="scientific">Rhizobium aouanii</name>
    <dbReference type="NCBI Taxonomy" id="3118145"/>
    <lineage>
        <taxon>Bacteria</taxon>
        <taxon>Pseudomonadati</taxon>
        <taxon>Pseudomonadota</taxon>
        <taxon>Alphaproteobacteria</taxon>
        <taxon>Hyphomicrobiales</taxon>
        <taxon>Rhizobiaceae</taxon>
        <taxon>Rhizobium/Agrobacterium group</taxon>
        <taxon>Rhizobium</taxon>
    </lineage>
</organism>
<dbReference type="InterPro" id="IPR001734">
    <property type="entry name" value="Na/solute_symporter"/>
</dbReference>
<feature type="domain" description="Response regulatory" evidence="15">
    <location>
        <begin position="1062"/>
        <end position="1177"/>
    </location>
</feature>
<proteinExistence type="inferred from homology"/>
<dbReference type="SMART" id="SM00448">
    <property type="entry name" value="REC"/>
    <property type="match status" value="1"/>
</dbReference>
<evidence type="ECO:0000256" key="1">
    <source>
        <dbReference type="ARBA" id="ARBA00000085"/>
    </source>
</evidence>
<protein>
    <recommendedName>
        <fullName evidence="4">histidine kinase</fullName>
        <ecNumber evidence="4">2.7.13.3</ecNumber>
    </recommendedName>
</protein>
<evidence type="ECO:0000256" key="2">
    <source>
        <dbReference type="ARBA" id="ARBA00004141"/>
    </source>
</evidence>
<dbReference type="Pfam" id="PF02518">
    <property type="entry name" value="HATPase_c"/>
    <property type="match status" value="1"/>
</dbReference>
<comment type="catalytic activity">
    <reaction evidence="1">
        <text>ATP + protein L-histidine = ADP + protein N-phospho-L-histidine.</text>
        <dbReference type="EC" id="2.7.13.3"/>
    </reaction>
</comment>
<dbReference type="SUPFAM" id="SSF55874">
    <property type="entry name" value="ATPase domain of HSP90 chaperone/DNA topoisomerase II/histidine kinase"/>
    <property type="match status" value="1"/>
</dbReference>
<dbReference type="InterPro" id="IPR038377">
    <property type="entry name" value="Na/Glc_symporter_sf"/>
</dbReference>
<dbReference type="InterPro" id="IPR036890">
    <property type="entry name" value="HATPase_C_sf"/>
</dbReference>
<dbReference type="Pfam" id="PF00072">
    <property type="entry name" value="Response_reg"/>
    <property type="match status" value="1"/>
</dbReference>
<keyword evidence="8 16" id="KW-0418">Kinase</keyword>
<feature type="transmembrane region" description="Helical" evidence="13">
    <location>
        <begin position="350"/>
        <end position="383"/>
    </location>
</feature>
<dbReference type="InterPro" id="IPR003661">
    <property type="entry name" value="HisK_dim/P_dom"/>
</dbReference>
<keyword evidence="10 13" id="KW-0472">Membrane</keyword>
<feature type="transmembrane region" description="Helical" evidence="13">
    <location>
        <begin position="88"/>
        <end position="106"/>
    </location>
</feature>
<evidence type="ECO:0000256" key="8">
    <source>
        <dbReference type="ARBA" id="ARBA00022777"/>
    </source>
</evidence>
<dbReference type="CDD" id="cd10322">
    <property type="entry name" value="SLC5sbd"/>
    <property type="match status" value="1"/>
</dbReference>
<dbReference type="InterPro" id="IPR036097">
    <property type="entry name" value="HisK_dim/P_sf"/>
</dbReference>
<dbReference type="InterPro" id="IPR004358">
    <property type="entry name" value="Sig_transdc_His_kin-like_C"/>
</dbReference>
<feature type="transmembrane region" description="Helical" evidence="13">
    <location>
        <begin position="59"/>
        <end position="82"/>
    </location>
</feature>
<dbReference type="SUPFAM" id="SSF52172">
    <property type="entry name" value="CheY-like"/>
    <property type="match status" value="1"/>
</dbReference>
<dbReference type="PANTHER" id="PTHR43047">
    <property type="entry name" value="TWO-COMPONENT HISTIDINE PROTEIN KINASE"/>
    <property type="match status" value="1"/>
</dbReference>
<keyword evidence="5 11" id="KW-0597">Phosphoprotein</keyword>
<dbReference type="PROSITE" id="PS50283">
    <property type="entry name" value="NA_SOLUT_SYMP_3"/>
    <property type="match status" value="1"/>
</dbReference>
<keyword evidence="17" id="KW-1185">Reference proteome</keyword>
<evidence type="ECO:0000256" key="13">
    <source>
        <dbReference type="SAM" id="Phobius"/>
    </source>
</evidence>
<gene>
    <name evidence="16" type="ORF">V8Q02_28875</name>
</gene>
<evidence type="ECO:0000256" key="6">
    <source>
        <dbReference type="ARBA" id="ARBA00022679"/>
    </source>
</evidence>
<dbReference type="CDD" id="cd00082">
    <property type="entry name" value="HisKA"/>
    <property type="match status" value="1"/>
</dbReference>
<feature type="transmembrane region" description="Helical" evidence="13">
    <location>
        <begin position="436"/>
        <end position="457"/>
    </location>
</feature>
<comment type="similarity">
    <text evidence="3">Belongs to the sodium:solute symporter (SSF) (TC 2.A.21) family.</text>
</comment>
<dbReference type="EMBL" id="JBAMYC010000020">
    <property type="protein sequence ID" value="MEI1251983.1"/>
    <property type="molecule type" value="Genomic_DNA"/>
</dbReference>
<dbReference type="Gene3D" id="1.20.1730.10">
    <property type="entry name" value="Sodium/glucose cotransporter"/>
    <property type="match status" value="1"/>
</dbReference>
<feature type="transmembrane region" description="Helical" evidence="13">
    <location>
        <begin position="6"/>
        <end position="25"/>
    </location>
</feature>
<feature type="transmembrane region" description="Helical" evidence="13">
    <location>
        <begin position="464"/>
        <end position="484"/>
    </location>
</feature>
<feature type="transmembrane region" description="Helical" evidence="13">
    <location>
        <begin position="178"/>
        <end position="200"/>
    </location>
</feature>
<evidence type="ECO:0000256" key="12">
    <source>
        <dbReference type="SAM" id="MobiDB-lite"/>
    </source>
</evidence>
<feature type="transmembrane region" description="Helical" evidence="13">
    <location>
        <begin position="135"/>
        <end position="158"/>
    </location>
</feature>
<keyword evidence="6 16" id="KW-0808">Transferase</keyword>
<dbReference type="Gene3D" id="3.30.565.10">
    <property type="entry name" value="Histidine kinase-like ATPase, C-terminal domain"/>
    <property type="match status" value="1"/>
</dbReference>
<feature type="transmembrane region" description="Helical" evidence="13">
    <location>
        <begin position="516"/>
        <end position="536"/>
    </location>
</feature>
<dbReference type="Pfam" id="PF00512">
    <property type="entry name" value="HisKA"/>
    <property type="match status" value="1"/>
</dbReference>
<dbReference type="GO" id="GO:0004673">
    <property type="term" value="F:protein histidine kinase activity"/>
    <property type="evidence" value="ECO:0007669"/>
    <property type="project" value="UniProtKB-EC"/>
</dbReference>
<dbReference type="SMART" id="SM00387">
    <property type="entry name" value="HATPase_c"/>
    <property type="match status" value="1"/>
</dbReference>
<evidence type="ECO:0000313" key="16">
    <source>
        <dbReference type="EMBL" id="MEI1251983.1"/>
    </source>
</evidence>
<keyword evidence="9 13" id="KW-1133">Transmembrane helix</keyword>
<feature type="transmembrane region" description="Helical" evidence="13">
    <location>
        <begin position="212"/>
        <end position="239"/>
    </location>
</feature>
<sequence length="1185" mass="128162">MLPGWVIFASAFGYLLLLFAVASYGDRKNRSQGTLGPGTLDRGQGTRQDGPGTLGGWPVVYALSLAIYCTSWTYFGSVGLAAQRGLEFAGIYIGPILVFTLGMPLLRRIIELAKAEKLTSVADFVAARYGKNPTVATIVALISLIGAIPYIALQLKAISSTVSAMVNPSDYGIGSGNLYFLDLPLAATLVLACFAIMFGTRHTDATEHQDGLILAVSMESVVKLVAFLTAGVCVVWFLFDGPTDLWRRTVDNELVMSALSYHTPISRWITLIILSAFAIILLPRQFHVTVVENRTPKQLKLAGFLFPTYLIAINLFVLPVAIGGLLTFGGTGNADFYMLSLPLAGQMPVISLIIFIGGFSAATAMVIVDSVALSIMVSNDIIMPIFLRRKLAGRAGQRDNFAKTLLNIRRSAIFAVLLFGYAYYRSTDSTAGLASIGLLSFAAIAQIAPALFGGLIWRRANARGAILGLTSGFVIWIYLLFLPSLGGPDYSYVASAVLGFIFPGTTLFTAADADPLVNATAMSLLVNTAFFVVGSLTRNAKPLERIQAGIFVKRHSRSQFATRGWKTRISVGDLKAAISRYLGEERMQRSLTTYEQSSGRKLEDEQPADMALIHFSEQLLGSAIGSSSARLVLSLILQKIEDASSDTAWLLDQASEALQYNQDMLQTALSQMDQGIAVFDSSNRLTIWNRRFRQLLDLPESAGQVGFPLSEIVTTLSQRGDIAPGDLSQTVRHFLTLDKPFSLVLGGGERIIEVRSNAMPDKGIVATFTDITQRVSADKALKQANETLEQRVAERTAELTRVNRELGEARAAADEANIGKTRFFAAAGHDILQPLNAARLYSSALVERMAQSDNSPIVRNIDSALESVETILGAVLDISRLDTGAMRPRLASVALSDLLERIQTDFAPIAREKRLKLVVMPTSLRVRSDPNLLRRLVQNLVSNAIKYTITGKVLVGARRRGNQVIIQVIDSGIGIPPSKFRTVFKEFARLDEGAKTASGLGLGLSIVDRIARVLNHPVELQSTHGKGTEFRIAMPLDVSRPAAAAAAVAPADRAGQPLSGLKILCIDNEPKILEGMRLLISGWGCEVESLNCLAEVTALDGREGSPDIVIADYHLGDGTGIAAILHLRRRFSADIPALLITADRTPEVRSEAERYGIAVQHKPVRPAALRAYITQISGLKRAAAE</sequence>
<feature type="region of interest" description="Disordered" evidence="12">
    <location>
        <begin position="28"/>
        <end position="51"/>
    </location>
</feature>
<feature type="domain" description="Histidine kinase" evidence="14">
    <location>
        <begin position="826"/>
        <end position="1038"/>
    </location>
</feature>
<feature type="transmembrane region" description="Helical" evidence="13">
    <location>
        <begin position="304"/>
        <end position="330"/>
    </location>
</feature>
<dbReference type="InterPro" id="IPR001789">
    <property type="entry name" value="Sig_transdc_resp-reg_receiver"/>
</dbReference>
<dbReference type="PROSITE" id="PS50109">
    <property type="entry name" value="HIS_KIN"/>
    <property type="match status" value="1"/>
</dbReference>
<dbReference type="SUPFAM" id="SSF47384">
    <property type="entry name" value="Homodimeric domain of signal transducing histidine kinase"/>
    <property type="match status" value="1"/>
</dbReference>
<evidence type="ECO:0000256" key="10">
    <source>
        <dbReference type="ARBA" id="ARBA00023136"/>
    </source>
</evidence>
<dbReference type="PANTHER" id="PTHR43047:SF9">
    <property type="entry name" value="HISTIDINE KINASE"/>
    <property type="match status" value="1"/>
</dbReference>
<dbReference type="CDD" id="cd00156">
    <property type="entry name" value="REC"/>
    <property type="match status" value="1"/>
</dbReference>
<dbReference type="InterPro" id="IPR011006">
    <property type="entry name" value="CheY-like_superfamily"/>
</dbReference>